<reference evidence="5" key="1">
    <citation type="submission" date="2025-08" db="UniProtKB">
        <authorList>
            <consortium name="RefSeq"/>
        </authorList>
    </citation>
    <scope>IDENTIFICATION</scope>
    <source>
        <tissue evidence="5">Tentacle</tissue>
    </source>
</reference>
<protein>
    <submittedName>
        <fullName evidence="5">Uncharacterized protein LOC116288275</fullName>
    </submittedName>
</protein>
<evidence type="ECO:0000256" key="2">
    <source>
        <dbReference type="SAM" id="Phobius"/>
    </source>
</evidence>
<evidence type="ECO:0000256" key="3">
    <source>
        <dbReference type="SAM" id="SignalP"/>
    </source>
</evidence>
<proteinExistence type="predicted"/>
<name>A0A6P8H6B2_ACTTE</name>
<dbReference type="Proteomes" id="UP000515163">
    <property type="component" value="Unplaced"/>
</dbReference>
<gene>
    <name evidence="5" type="primary">LOC116288275</name>
</gene>
<dbReference type="OrthoDB" id="5970786at2759"/>
<feature type="compositionally biased region" description="Basic and acidic residues" evidence="1">
    <location>
        <begin position="279"/>
        <end position="290"/>
    </location>
</feature>
<keyword evidence="2" id="KW-0812">Transmembrane</keyword>
<keyword evidence="2" id="KW-1133">Transmembrane helix</keyword>
<evidence type="ECO:0000256" key="1">
    <source>
        <dbReference type="SAM" id="MobiDB-lite"/>
    </source>
</evidence>
<dbReference type="AlphaFoldDB" id="A0A6P8H6B2"/>
<feature type="region of interest" description="Disordered" evidence="1">
    <location>
        <begin position="276"/>
        <end position="302"/>
    </location>
</feature>
<evidence type="ECO:0000313" key="5">
    <source>
        <dbReference type="RefSeq" id="XP_031550903.1"/>
    </source>
</evidence>
<evidence type="ECO:0000313" key="4">
    <source>
        <dbReference type="Proteomes" id="UP000515163"/>
    </source>
</evidence>
<keyword evidence="3" id="KW-0732">Signal</keyword>
<feature type="signal peptide" evidence="3">
    <location>
        <begin position="1"/>
        <end position="27"/>
    </location>
</feature>
<keyword evidence="4" id="KW-1185">Reference proteome</keyword>
<accession>A0A6P8H6B2</accession>
<organism evidence="4 5">
    <name type="scientific">Actinia tenebrosa</name>
    <name type="common">Australian red waratah sea anemone</name>
    <dbReference type="NCBI Taxonomy" id="6105"/>
    <lineage>
        <taxon>Eukaryota</taxon>
        <taxon>Metazoa</taxon>
        <taxon>Cnidaria</taxon>
        <taxon>Anthozoa</taxon>
        <taxon>Hexacorallia</taxon>
        <taxon>Actiniaria</taxon>
        <taxon>Actiniidae</taxon>
        <taxon>Actinia</taxon>
    </lineage>
</organism>
<keyword evidence="2" id="KW-0472">Membrane</keyword>
<feature type="transmembrane region" description="Helical" evidence="2">
    <location>
        <begin position="184"/>
        <end position="206"/>
    </location>
</feature>
<dbReference type="KEGG" id="aten:116288275"/>
<feature type="chain" id="PRO_5028184176" evidence="3">
    <location>
        <begin position="28"/>
        <end position="353"/>
    </location>
</feature>
<dbReference type="InParanoid" id="A0A6P8H6B2"/>
<dbReference type="GeneID" id="116288275"/>
<sequence length="353" mass="39571">MLLLTPSHTVVFFVLCIFGHLMDTALSCDKDARCKPHQVCCGKRCRSWPKCFLNSDMECYYDTHCIKAAVCVSNVCKPRKLLPTSCKTDEDCSFQKHSKSFDGIVSTSKCCQGKCFKTKSCLALKINSTLTTPTTSQAIGEQPCLETTKCPSELECINARCRVKKVVDSAKRNSKESDTTLSKAGFLSAAILTAAVFLTIMCFCFLKETKYAQRHYMRRAQRETLTQSNYLITVGQPSAVFHDQPDQTHSSNSRNNNRAFQISASWMLFPGLYGSNQTERSHGDEERNREEEEGDCSSSCTRPPSYRSVCFDHELPPSYDEAMNCDHCQNYTHNITLTTGCNIQNDQQSASLA</sequence>
<dbReference type="RefSeq" id="XP_031550903.1">
    <property type="nucleotide sequence ID" value="XM_031695043.1"/>
</dbReference>